<feature type="binding site" evidence="10">
    <location>
        <position position="124"/>
    </location>
    <ligand>
        <name>UDP-N-acetyl-alpha-D-glucosamine</name>
        <dbReference type="ChEBI" id="CHEBI:57705"/>
    </ligand>
</feature>
<keyword evidence="1 10" id="KW-1003">Cell membrane</keyword>
<proteinExistence type="inferred from homology"/>
<evidence type="ECO:0000256" key="7">
    <source>
        <dbReference type="ARBA" id="ARBA00023136"/>
    </source>
</evidence>
<feature type="binding site" evidence="10">
    <location>
        <position position="162"/>
    </location>
    <ligand>
        <name>UDP-N-acetyl-alpha-D-glucosamine</name>
        <dbReference type="ChEBI" id="CHEBI:57705"/>
    </ligand>
</feature>
<feature type="binding site" evidence="10">
    <location>
        <begin position="12"/>
        <end position="14"/>
    </location>
    <ligand>
        <name>UDP-N-acetyl-alpha-D-glucosamine</name>
        <dbReference type="ChEBI" id="CHEBI:57705"/>
    </ligand>
</feature>
<dbReference type="InterPro" id="IPR006009">
    <property type="entry name" value="GlcNAc_MurG"/>
</dbReference>
<dbReference type="Gene3D" id="3.40.50.2000">
    <property type="entry name" value="Glycogen Phosphorylase B"/>
    <property type="match status" value="2"/>
</dbReference>
<organism evidence="13 14">
    <name type="scientific">Pseudoalteromonas porphyrae</name>
    <dbReference type="NCBI Taxonomy" id="187330"/>
    <lineage>
        <taxon>Bacteria</taxon>
        <taxon>Pseudomonadati</taxon>
        <taxon>Pseudomonadota</taxon>
        <taxon>Gammaproteobacteria</taxon>
        <taxon>Alteromonadales</taxon>
        <taxon>Pseudoalteromonadaceae</taxon>
        <taxon>Pseudoalteromonas</taxon>
    </lineage>
</organism>
<dbReference type="Pfam" id="PF03033">
    <property type="entry name" value="Glyco_transf_28"/>
    <property type="match status" value="1"/>
</dbReference>
<keyword evidence="9 10" id="KW-0961">Cell wall biogenesis/degradation</keyword>
<evidence type="ECO:0000256" key="6">
    <source>
        <dbReference type="ARBA" id="ARBA00022984"/>
    </source>
</evidence>
<feature type="binding site" evidence="10">
    <location>
        <begin position="261"/>
        <end position="266"/>
    </location>
    <ligand>
        <name>UDP-N-acetyl-alpha-D-glucosamine</name>
        <dbReference type="ChEBI" id="CHEBI:57705"/>
    </ligand>
</feature>
<dbReference type="GO" id="GO:0051301">
    <property type="term" value="P:cell division"/>
    <property type="evidence" value="ECO:0007669"/>
    <property type="project" value="UniProtKB-KW"/>
</dbReference>
<evidence type="ECO:0000256" key="1">
    <source>
        <dbReference type="ARBA" id="ARBA00022475"/>
    </source>
</evidence>
<evidence type="ECO:0000259" key="12">
    <source>
        <dbReference type="Pfam" id="PF04101"/>
    </source>
</evidence>
<dbReference type="GO" id="GO:0005886">
    <property type="term" value="C:plasma membrane"/>
    <property type="evidence" value="ECO:0007669"/>
    <property type="project" value="UniProtKB-SubCell"/>
</dbReference>
<dbReference type="PATRIC" id="fig|187330.3.peg.429"/>
<keyword evidence="7 10" id="KW-0472">Membrane</keyword>
<dbReference type="PANTHER" id="PTHR21015:SF22">
    <property type="entry name" value="GLYCOSYLTRANSFERASE"/>
    <property type="match status" value="1"/>
</dbReference>
<evidence type="ECO:0000256" key="3">
    <source>
        <dbReference type="ARBA" id="ARBA00022676"/>
    </source>
</evidence>
<dbReference type="EMBL" id="LHPH01000002">
    <property type="protein sequence ID" value="KPH65072.1"/>
    <property type="molecule type" value="Genomic_DNA"/>
</dbReference>
<dbReference type="InterPro" id="IPR007235">
    <property type="entry name" value="Glyco_trans_28_C"/>
</dbReference>
<evidence type="ECO:0000256" key="2">
    <source>
        <dbReference type="ARBA" id="ARBA00022618"/>
    </source>
</evidence>
<keyword evidence="3 10" id="KW-0328">Glycosyltransferase</keyword>
<keyword evidence="5 10" id="KW-0133">Cell shape</keyword>
<dbReference type="Proteomes" id="UP000037848">
    <property type="component" value="Unassembled WGS sequence"/>
</dbReference>
<dbReference type="SUPFAM" id="SSF53756">
    <property type="entry name" value="UDP-Glycosyltransferase/glycogen phosphorylase"/>
    <property type="match status" value="1"/>
</dbReference>
<dbReference type="EC" id="2.4.1.227" evidence="10"/>
<feature type="domain" description="Glycosyl transferase family 28 C-terminal" evidence="12">
    <location>
        <begin position="180"/>
        <end position="338"/>
    </location>
</feature>
<feature type="domain" description="Glycosyltransferase family 28 N-terminal" evidence="11">
    <location>
        <begin position="6"/>
        <end position="142"/>
    </location>
</feature>
<dbReference type="InterPro" id="IPR004276">
    <property type="entry name" value="GlycoTrans_28_N"/>
</dbReference>
<dbReference type="GO" id="GO:0009252">
    <property type="term" value="P:peptidoglycan biosynthetic process"/>
    <property type="evidence" value="ECO:0007669"/>
    <property type="project" value="UniProtKB-UniRule"/>
</dbReference>
<dbReference type="STRING" id="187330.AMS58_19270"/>
<evidence type="ECO:0000256" key="5">
    <source>
        <dbReference type="ARBA" id="ARBA00022960"/>
    </source>
</evidence>
<gene>
    <name evidence="10 13" type="primary">murG</name>
    <name evidence="13" type="ORF">ADS77_02005</name>
</gene>
<evidence type="ECO:0000256" key="9">
    <source>
        <dbReference type="ARBA" id="ARBA00023316"/>
    </source>
</evidence>
<comment type="similarity">
    <text evidence="10">Belongs to the glycosyltransferase 28 family. MurG subfamily.</text>
</comment>
<sequence length="360" mass="38396">MSKKLVVVAGGTGGHIFPGIAVADYLKQQGWQVSWIGTADRMEAQVVPKHNIDIDFINVKGVRGNGFARLIKAPFMVINAILQARKVLKKQRPDVVLAMGGYVTGPTGIAAKSLGIPLVIHEQNAVAGMSNKWLAKFANKVLAAFPSAFAKGACEVVGNPVRESVAHVPVRNASNPINMLVVGGSLGAQVLNITLPTTFAQLTSVCEINVWHQTGKGHLGAVSEAYTEQKMSTEQVKVAEFIDDMDAAYSWADIVICRAGALTVSEIAAAGKMAVFVPYPHAVDDHQTANAKFLVEGNAALLMPQGQFNQQALALLLSPYLNEPELINEMASRAKGLAVLNATAQVAKHCEQVTNKKRTV</sequence>
<dbReference type="Pfam" id="PF04101">
    <property type="entry name" value="Glyco_tran_28_C"/>
    <property type="match status" value="1"/>
</dbReference>
<dbReference type="GO" id="GO:0050511">
    <property type="term" value="F:undecaprenyldiphospho-muramoylpentapeptide beta-N-acetylglucosaminyltransferase activity"/>
    <property type="evidence" value="ECO:0007669"/>
    <property type="project" value="UniProtKB-UniRule"/>
</dbReference>
<name>A0A0N1MWC7_9GAMM</name>
<evidence type="ECO:0000256" key="10">
    <source>
        <dbReference type="HAMAP-Rule" id="MF_00033"/>
    </source>
</evidence>
<comment type="pathway">
    <text evidence="10">Cell wall biogenesis; peptidoglycan biosynthesis.</text>
</comment>
<dbReference type="PANTHER" id="PTHR21015">
    <property type="entry name" value="UDP-N-ACETYLGLUCOSAMINE--N-ACETYLMURAMYL-(PENTAPEPTIDE) PYROPHOSPHORYL-UNDECAPRENOL N-ACETYLGLUCOSAMINE TRANSFERASE 1"/>
    <property type="match status" value="1"/>
</dbReference>
<keyword evidence="4 10" id="KW-0808">Transferase</keyword>
<dbReference type="NCBIfam" id="TIGR01133">
    <property type="entry name" value="murG"/>
    <property type="match status" value="1"/>
</dbReference>
<dbReference type="GO" id="GO:0005975">
    <property type="term" value="P:carbohydrate metabolic process"/>
    <property type="evidence" value="ECO:0007669"/>
    <property type="project" value="InterPro"/>
</dbReference>
<dbReference type="CDD" id="cd03785">
    <property type="entry name" value="GT28_MurG"/>
    <property type="match status" value="1"/>
</dbReference>
<evidence type="ECO:0000256" key="4">
    <source>
        <dbReference type="ARBA" id="ARBA00022679"/>
    </source>
</evidence>
<dbReference type="HAMAP" id="MF_00033">
    <property type="entry name" value="MurG"/>
    <property type="match status" value="1"/>
</dbReference>
<reference evidence="13 14" key="1">
    <citation type="submission" date="2015-08" db="EMBL/GenBank/DDBJ databases">
        <title>Draft Genome Sequence of Pseudoalteromonas porphyrae UCD-SED14.</title>
        <authorList>
            <person name="Coil D.A."/>
            <person name="Jospin G."/>
            <person name="Lee R.D."/>
            <person name="Eisen J.A."/>
        </authorList>
    </citation>
    <scope>NUCLEOTIDE SEQUENCE [LARGE SCALE GENOMIC DNA]</scope>
    <source>
        <strain evidence="13 14">UCD-SED14</strain>
    </source>
</reference>
<evidence type="ECO:0000256" key="8">
    <source>
        <dbReference type="ARBA" id="ARBA00023306"/>
    </source>
</evidence>
<evidence type="ECO:0000313" key="13">
    <source>
        <dbReference type="EMBL" id="KPH65072.1"/>
    </source>
</evidence>
<feature type="binding site" evidence="10">
    <location>
        <position position="242"/>
    </location>
    <ligand>
        <name>UDP-N-acetyl-alpha-D-glucosamine</name>
        <dbReference type="ChEBI" id="CHEBI:57705"/>
    </ligand>
</feature>
<keyword evidence="8 10" id="KW-0131">Cell cycle</keyword>
<comment type="caution">
    <text evidence="13">The sequence shown here is derived from an EMBL/GenBank/DDBJ whole genome shotgun (WGS) entry which is preliminary data.</text>
</comment>
<comment type="catalytic activity">
    <reaction evidence="10">
        <text>di-trans,octa-cis-undecaprenyl diphospho-N-acetyl-alpha-D-muramoyl-L-alanyl-D-glutamyl-meso-2,6-diaminopimeloyl-D-alanyl-D-alanine + UDP-N-acetyl-alpha-D-glucosamine = di-trans,octa-cis-undecaprenyl diphospho-[N-acetyl-alpha-D-glucosaminyl-(1-&gt;4)]-N-acetyl-alpha-D-muramoyl-L-alanyl-D-glutamyl-meso-2,6-diaminopimeloyl-D-alanyl-D-alanine + UDP + H(+)</text>
        <dbReference type="Rhea" id="RHEA:31227"/>
        <dbReference type="ChEBI" id="CHEBI:15378"/>
        <dbReference type="ChEBI" id="CHEBI:57705"/>
        <dbReference type="ChEBI" id="CHEBI:58223"/>
        <dbReference type="ChEBI" id="CHEBI:61387"/>
        <dbReference type="ChEBI" id="CHEBI:61388"/>
        <dbReference type="EC" id="2.4.1.227"/>
    </reaction>
</comment>
<keyword evidence="14" id="KW-1185">Reference proteome</keyword>
<dbReference type="AlphaFoldDB" id="A0A0N1MWC7"/>
<dbReference type="GO" id="GO:0051991">
    <property type="term" value="F:UDP-N-acetyl-D-glucosamine:N-acetylmuramoyl-L-alanyl-D-glutamyl-meso-2,6-diaminopimelyl-D-alanyl-D-alanine-diphosphoundecaprenol 4-beta-N-acetylglucosaminlytransferase activity"/>
    <property type="evidence" value="ECO:0007669"/>
    <property type="project" value="RHEA"/>
</dbReference>
<keyword evidence="2 10" id="KW-0132">Cell division</keyword>
<dbReference type="UniPathway" id="UPA00219"/>
<dbReference type="RefSeq" id="WP_054452715.1">
    <property type="nucleotide sequence ID" value="NZ_LHPH01000002.1"/>
</dbReference>
<feature type="binding site" evidence="10">
    <location>
        <position position="185"/>
    </location>
    <ligand>
        <name>UDP-N-acetyl-alpha-D-glucosamine</name>
        <dbReference type="ChEBI" id="CHEBI:57705"/>
    </ligand>
</feature>
<accession>A0A0N1MWC7</accession>
<evidence type="ECO:0000313" key="14">
    <source>
        <dbReference type="Proteomes" id="UP000037848"/>
    </source>
</evidence>
<dbReference type="GO" id="GO:0071555">
    <property type="term" value="P:cell wall organization"/>
    <property type="evidence" value="ECO:0007669"/>
    <property type="project" value="UniProtKB-KW"/>
</dbReference>
<protein>
    <recommendedName>
        <fullName evidence="10">UDP-N-acetylglucosamine--N-acetylmuramyl-(pentapeptide) pyrophosphoryl-undecaprenol N-acetylglucosamine transferase</fullName>
        <ecNumber evidence="10">2.4.1.227</ecNumber>
    </recommendedName>
    <alternativeName>
        <fullName evidence="10">Undecaprenyl-PP-MurNAc-pentapeptide-UDPGlcNAc GlcNAc transferase</fullName>
    </alternativeName>
</protein>
<dbReference type="OrthoDB" id="9808936at2"/>
<dbReference type="GO" id="GO:0008360">
    <property type="term" value="P:regulation of cell shape"/>
    <property type="evidence" value="ECO:0007669"/>
    <property type="project" value="UniProtKB-KW"/>
</dbReference>
<keyword evidence="6 10" id="KW-0573">Peptidoglycan synthesis</keyword>
<feature type="binding site" evidence="10">
    <location>
        <position position="287"/>
    </location>
    <ligand>
        <name>UDP-N-acetyl-alpha-D-glucosamine</name>
        <dbReference type="ChEBI" id="CHEBI:57705"/>
    </ligand>
</feature>
<evidence type="ECO:0000259" key="11">
    <source>
        <dbReference type="Pfam" id="PF03033"/>
    </source>
</evidence>
<comment type="subcellular location">
    <subcellularLocation>
        <location evidence="10">Cell membrane</location>
        <topology evidence="10">Peripheral membrane protein</topology>
        <orientation evidence="10">Cytoplasmic side</orientation>
    </subcellularLocation>
</comment>
<comment type="function">
    <text evidence="10">Cell wall formation. Catalyzes the transfer of a GlcNAc subunit on undecaprenyl-pyrophosphoryl-MurNAc-pentapeptide (lipid intermediate I) to form undecaprenyl-pyrophosphoryl-MurNAc-(pentapeptide)GlcNAc (lipid intermediate II).</text>
</comment>